<keyword evidence="8 9" id="KW-0472">Membrane</keyword>
<keyword evidence="4" id="KW-0547">Nucleotide-binding</keyword>
<evidence type="ECO:0000259" key="10">
    <source>
        <dbReference type="Pfam" id="PF00689"/>
    </source>
</evidence>
<dbReference type="InterPro" id="IPR023299">
    <property type="entry name" value="ATPase_P-typ_cyto_dom_N"/>
</dbReference>
<keyword evidence="12" id="KW-1185">Reference proteome</keyword>
<dbReference type="GO" id="GO:0036376">
    <property type="term" value="P:sodium ion export across plasma membrane"/>
    <property type="evidence" value="ECO:0007669"/>
    <property type="project" value="TreeGrafter"/>
</dbReference>
<evidence type="ECO:0000256" key="4">
    <source>
        <dbReference type="ARBA" id="ARBA00022741"/>
    </source>
</evidence>
<dbReference type="PANTHER" id="PTHR43294">
    <property type="entry name" value="SODIUM/POTASSIUM-TRANSPORTING ATPASE SUBUNIT ALPHA"/>
    <property type="match status" value="1"/>
</dbReference>
<evidence type="ECO:0000256" key="9">
    <source>
        <dbReference type="SAM" id="Phobius"/>
    </source>
</evidence>
<sequence>TQMDSYNQLQVIPFNSKNKWMLSLYRPKNTSNPFQTSKRVLMMKGAPDVLIPHCKYILTDDGREVPFDEAAKNFISDEQIRWSSQGQRVLMLTRAILDDDVNFVEPTNEIGISSIVPNLTIIGLLGIIDPPRDQIPETIVKFKSAGIRIFMVTGDFALTAAAIARQIGILTSDDNDDLDRLRHRPDPQFDIRVHGELKSSPDTVRSLVLTGTDINALTDEDWSKVCGYDEIVFARTTPEQKLKIVQEFQARDNIVGVTGDGVNDSPALKCANIGIAMGGGSEVAMEAAHMVLLDNNFTSIVTAIESGRLVFDNLKKVILYLLPAGSFSEMVPILINAILGVPLPLSPFLMIVICVLTDMISSLAIMCEKPESDLLLRPPRRPKQDRLVNFKLLLHAYGFIGIQETLYAHIAYFTYMKQAGGLKPSDLLLVFDKWTDGYLGHTQAELDHLNFTGQTIFFVTLVIMQCCGNLFSTRTRKVSTFTQNPAFGPTRNPYVILSIIGSICISLIVVYVPFFNNVFKTRPIPLGNWFIPIGFAMLILIVEEFRKFMIRRYPRSILAKLAW</sequence>
<feature type="non-terminal residue" evidence="11">
    <location>
        <position position="1"/>
    </location>
</feature>
<feature type="transmembrane region" description="Helical" evidence="9">
    <location>
        <begin position="526"/>
        <end position="545"/>
    </location>
</feature>
<dbReference type="GO" id="GO:0005524">
    <property type="term" value="F:ATP binding"/>
    <property type="evidence" value="ECO:0007669"/>
    <property type="project" value="UniProtKB-KW"/>
</dbReference>
<feature type="domain" description="Cation-transporting P-type ATPase C-terminal" evidence="10">
    <location>
        <begin position="342"/>
        <end position="548"/>
    </location>
</feature>
<dbReference type="GO" id="GO:1902600">
    <property type="term" value="P:proton transmembrane transport"/>
    <property type="evidence" value="ECO:0007669"/>
    <property type="project" value="TreeGrafter"/>
</dbReference>
<proteinExistence type="predicted"/>
<dbReference type="GO" id="GO:0016887">
    <property type="term" value="F:ATP hydrolysis activity"/>
    <property type="evidence" value="ECO:0007669"/>
    <property type="project" value="InterPro"/>
</dbReference>
<dbReference type="Proteomes" id="UP000070444">
    <property type="component" value="Unassembled WGS sequence"/>
</dbReference>
<dbReference type="GO" id="GO:1990573">
    <property type="term" value="P:potassium ion import across plasma membrane"/>
    <property type="evidence" value="ECO:0007669"/>
    <property type="project" value="TreeGrafter"/>
</dbReference>
<comment type="subcellular location">
    <subcellularLocation>
        <location evidence="1">Cell membrane</location>
        <topology evidence="1">Multi-pass membrane protein</topology>
    </subcellularLocation>
</comment>
<evidence type="ECO:0000256" key="2">
    <source>
        <dbReference type="ARBA" id="ARBA00022475"/>
    </source>
</evidence>
<evidence type="ECO:0000313" key="12">
    <source>
        <dbReference type="Proteomes" id="UP000070444"/>
    </source>
</evidence>
<keyword evidence="2" id="KW-1003">Cell membrane</keyword>
<evidence type="ECO:0000256" key="8">
    <source>
        <dbReference type="ARBA" id="ARBA00023136"/>
    </source>
</evidence>
<dbReference type="Gene3D" id="1.20.1110.10">
    <property type="entry name" value="Calcium-transporting ATPase, transmembrane domain"/>
    <property type="match status" value="1"/>
</dbReference>
<dbReference type="PRINTS" id="PR00120">
    <property type="entry name" value="HATPASE"/>
</dbReference>
<reference evidence="11 12" key="1">
    <citation type="journal article" date="2015" name="Genome Biol. Evol.">
        <title>Phylogenomic analyses indicate that early fungi evolved digesting cell walls of algal ancestors of land plants.</title>
        <authorList>
            <person name="Chang Y."/>
            <person name="Wang S."/>
            <person name="Sekimoto S."/>
            <person name="Aerts A.L."/>
            <person name="Choi C."/>
            <person name="Clum A."/>
            <person name="LaButti K.M."/>
            <person name="Lindquist E.A."/>
            <person name="Yee Ngan C."/>
            <person name="Ohm R.A."/>
            <person name="Salamov A.A."/>
            <person name="Grigoriev I.V."/>
            <person name="Spatafora J.W."/>
            <person name="Berbee M.L."/>
        </authorList>
    </citation>
    <scope>NUCLEOTIDE SEQUENCE [LARGE SCALE GENOMIC DNA]</scope>
    <source>
        <strain evidence="11 12">NRRL 28638</strain>
    </source>
</reference>
<dbReference type="PRINTS" id="PR00119">
    <property type="entry name" value="CATATPASE"/>
</dbReference>
<evidence type="ECO:0000256" key="5">
    <source>
        <dbReference type="ARBA" id="ARBA00022840"/>
    </source>
</evidence>
<dbReference type="GO" id="GO:0005391">
    <property type="term" value="F:P-type sodium:potassium-exchanging transporter activity"/>
    <property type="evidence" value="ECO:0007669"/>
    <property type="project" value="TreeGrafter"/>
</dbReference>
<dbReference type="Gene3D" id="3.40.1110.10">
    <property type="entry name" value="Calcium-transporting ATPase, cytoplasmic domain N"/>
    <property type="match status" value="1"/>
</dbReference>
<dbReference type="InterPro" id="IPR001757">
    <property type="entry name" value="P_typ_ATPase"/>
</dbReference>
<evidence type="ECO:0000256" key="3">
    <source>
        <dbReference type="ARBA" id="ARBA00022692"/>
    </source>
</evidence>
<keyword evidence="5" id="KW-0067">ATP-binding</keyword>
<evidence type="ECO:0000313" key="11">
    <source>
        <dbReference type="EMBL" id="KXN71430.1"/>
    </source>
</evidence>
<dbReference type="AlphaFoldDB" id="A0A137P8V6"/>
<evidence type="ECO:0000256" key="7">
    <source>
        <dbReference type="ARBA" id="ARBA00022989"/>
    </source>
</evidence>
<organism evidence="11 12">
    <name type="scientific">Conidiobolus coronatus (strain ATCC 28846 / CBS 209.66 / NRRL 28638)</name>
    <name type="common">Delacroixia coronata</name>
    <dbReference type="NCBI Taxonomy" id="796925"/>
    <lineage>
        <taxon>Eukaryota</taxon>
        <taxon>Fungi</taxon>
        <taxon>Fungi incertae sedis</taxon>
        <taxon>Zoopagomycota</taxon>
        <taxon>Entomophthoromycotina</taxon>
        <taxon>Entomophthoromycetes</taxon>
        <taxon>Entomophthorales</taxon>
        <taxon>Ancylistaceae</taxon>
        <taxon>Conidiobolus</taxon>
    </lineage>
</organism>
<dbReference type="InterPro" id="IPR036412">
    <property type="entry name" value="HAD-like_sf"/>
</dbReference>
<feature type="transmembrane region" description="Helical" evidence="9">
    <location>
        <begin position="345"/>
        <end position="367"/>
    </location>
</feature>
<dbReference type="Pfam" id="PF00689">
    <property type="entry name" value="Cation_ATPase_C"/>
    <property type="match status" value="1"/>
</dbReference>
<dbReference type="Pfam" id="PF08282">
    <property type="entry name" value="Hydrolase_3"/>
    <property type="match status" value="1"/>
</dbReference>
<protein>
    <submittedName>
        <fullName evidence="11">Calcium ATPase</fullName>
    </submittedName>
</protein>
<dbReference type="EMBL" id="KQ964475">
    <property type="protein sequence ID" value="KXN71430.1"/>
    <property type="molecule type" value="Genomic_DNA"/>
</dbReference>
<dbReference type="STRING" id="796925.A0A137P8V6"/>
<evidence type="ECO:0000256" key="6">
    <source>
        <dbReference type="ARBA" id="ARBA00022967"/>
    </source>
</evidence>
<dbReference type="Pfam" id="PF13246">
    <property type="entry name" value="Cation_ATPase"/>
    <property type="match status" value="1"/>
</dbReference>
<dbReference type="SUPFAM" id="SSF56784">
    <property type="entry name" value="HAD-like"/>
    <property type="match status" value="1"/>
</dbReference>
<dbReference type="OMA" id="ERCTTIM"/>
<keyword evidence="3 9" id="KW-0812">Transmembrane</keyword>
<name>A0A137P8V6_CONC2</name>
<dbReference type="InterPro" id="IPR006068">
    <property type="entry name" value="ATPase_P-typ_cation-transptr_C"/>
</dbReference>
<dbReference type="InterPro" id="IPR023298">
    <property type="entry name" value="ATPase_P-typ_TM_dom_sf"/>
</dbReference>
<dbReference type="SUPFAM" id="SSF81665">
    <property type="entry name" value="Calcium ATPase, transmembrane domain M"/>
    <property type="match status" value="1"/>
</dbReference>
<dbReference type="FunFam" id="3.40.50.1000:FF:000083">
    <property type="entry name" value="Sodium/potassium-transporting ATPase subunit alpha"/>
    <property type="match status" value="1"/>
</dbReference>
<keyword evidence="7 9" id="KW-1133">Transmembrane helix</keyword>
<dbReference type="PANTHER" id="PTHR43294:SF21">
    <property type="entry name" value="CATION TRANSPORTING ATPASE"/>
    <property type="match status" value="1"/>
</dbReference>
<evidence type="ECO:0000256" key="1">
    <source>
        <dbReference type="ARBA" id="ARBA00004651"/>
    </source>
</evidence>
<dbReference type="OrthoDB" id="158672at2759"/>
<feature type="transmembrane region" description="Helical" evidence="9">
    <location>
        <begin position="494"/>
        <end position="514"/>
    </location>
</feature>
<accession>A0A137P8V6</accession>
<dbReference type="GO" id="GO:0030007">
    <property type="term" value="P:intracellular potassium ion homeostasis"/>
    <property type="evidence" value="ECO:0007669"/>
    <property type="project" value="TreeGrafter"/>
</dbReference>
<dbReference type="NCBIfam" id="TIGR01494">
    <property type="entry name" value="ATPase_P-type"/>
    <property type="match status" value="1"/>
</dbReference>
<keyword evidence="6" id="KW-1278">Translocase</keyword>
<dbReference type="FunFam" id="1.20.1110.10:FF:000095">
    <property type="entry name" value="Sodium/potassium-transporting ATPase subunit alpha-1"/>
    <property type="match status" value="1"/>
</dbReference>
<gene>
    <name evidence="11" type="ORF">CONCODRAFT_38371</name>
</gene>
<feature type="transmembrane region" description="Helical" evidence="9">
    <location>
        <begin position="455"/>
        <end position="473"/>
    </location>
</feature>
<dbReference type="GO" id="GO:0006883">
    <property type="term" value="P:intracellular sodium ion homeostasis"/>
    <property type="evidence" value="ECO:0007669"/>
    <property type="project" value="TreeGrafter"/>
</dbReference>
<dbReference type="InterPro" id="IPR050510">
    <property type="entry name" value="Cation_transp_ATPase_P-type"/>
</dbReference>
<feature type="transmembrane region" description="Helical" evidence="9">
    <location>
        <begin position="388"/>
        <end position="415"/>
    </location>
</feature>
<dbReference type="GO" id="GO:0005886">
    <property type="term" value="C:plasma membrane"/>
    <property type="evidence" value="ECO:0007669"/>
    <property type="project" value="UniProtKB-SubCell"/>
</dbReference>